<reference evidence="3" key="1">
    <citation type="submission" date="2023-03" db="EMBL/GenBank/DDBJ databases">
        <title>Massive genome expansion in bonnet fungi (Mycena s.s.) driven by repeated elements and novel gene families across ecological guilds.</title>
        <authorList>
            <consortium name="Lawrence Berkeley National Laboratory"/>
            <person name="Harder C.B."/>
            <person name="Miyauchi S."/>
            <person name="Viragh M."/>
            <person name="Kuo A."/>
            <person name="Thoen E."/>
            <person name="Andreopoulos B."/>
            <person name="Lu D."/>
            <person name="Skrede I."/>
            <person name="Drula E."/>
            <person name="Henrissat B."/>
            <person name="Morin E."/>
            <person name="Kohler A."/>
            <person name="Barry K."/>
            <person name="LaButti K."/>
            <person name="Morin E."/>
            <person name="Salamov A."/>
            <person name="Lipzen A."/>
            <person name="Mereny Z."/>
            <person name="Hegedus B."/>
            <person name="Baldrian P."/>
            <person name="Stursova M."/>
            <person name="Weitz H."/>
            <person name="Taylor A."/>
            <person name="Grigoriev I.V."/>
            <person name="Nagy L.G."/>
            <person name="Martin F."/>
            <person name="Kauserud H."/>
        </authorList>
    </citation>
    <scope>NUCLEOTIDE SEQUENCE</scope>
    <source>
        <strain evidence="3">CBHHK182m</strain>
    </source>
</reference>
<evidence type="ECO:0000256" key="1">
    <source>
        <dbReference type="SAM" id="MobiDB-lite"/>
    </source>
</evidence>
<evidence type="ECO:0000313" key="3">
    <source>
        <dbReference type="EMBL" id="KAJ7730146.1"/>
    </source>
</evidence>
<dbReference type="Gene3D" id="2.60.120.260">
    <property type="entry name" value="Galactose-binding domain-like"/>
    <property type="match status" value="2"/>
</dbReference>
<keyword evidence="2" id="KW-1133">Transmembrane helix</keyword>
<accession>A0AAD7HWY9</accession>
<dbReference type="AlphaFoldDB" id="A0AAD7HWY9"/>
<evidence type="ECO:0008006" key="5">
    <source>
        <dbReference type="Google" id="ProtNLM"/>
    </source>
</evidence>
<evidence type="ECO:0000313" key="4">
    <source>
        <dbReference type="Proteomes" id="UP001215598"/>
    </source>
</evidence>
<dbReference type="EMBL" id="JARKIB010000161">
    <property type="protein sequence ID" value="KAJ7730146.1"/>
    <property type="molecule type" value="Genomic_DNA"/>
</dbReference>
<evidence type="ECO:0000256" key="2">
    <source>
        <dbReference type="SAM" id="Phobius"/>
    </source>
</evidence>
<proteinExistence type="predicted"/>
<sequence>MASANFTIDDTSPLIQYVGIWGAGTNVDPLKHLRVTLNPVTLPRLFNSDLCRYSNGGTFTLCNTLGSSATFTFNGTQVYVYGAKRDNHGPYSVTLDGTTTAFNGFSETALWTTLFVSDVLAQGMHTITITWTSNVAEQGETPTIEDTANGFSYEPKGAWGTDLEAAVLSGFSSGSGHVTFASGAFASLTFKGDVVTIFGAVGPSIAPYSVQLDGVFHGKLNATKPLYTPQVALYHANNLGTGLHTLVLTSQPAEREVLAIDYAQVAAVSQPSARVGSANKRQSVIGPAVGGVVGGVTFLGFVILVLYVAQRRAHRARQRNGMLAVSQFPHQLHSELNTASGGQRGKGTAPETTQTVRAPPLTHTYSSRREPDDRLLGLPPDYAQATMPERSVPRW</sequence>
<feature type="region of interest" description="Disordered" evidence="1">
    <location>
        <begin position="336"/>
        <end position="395"/>
    </location>
</feature>
<gene>
    <name evidence="3" type="ORF">B0H16DRAFT_1469726</name>
</gene>
<keyword evidence="2" id="KW-0472">Membrane</keyword>
<comment type="caution">
    <text evidence="3">The sequence shown here is derived from an EMBL/GenBank/DDBJ whole genome shotgun (WGS) entry which is preliminary data.</text>
</comment>
<feature type="transmembrane region" description="Helical" evidence="2">
    <location>
        <begin position="284"/>
        <end position="309"/>
    </location>
</feature>
<protein>
    <recommendedName>
        <fullName evidence="5">Transmembrane protein</fullName>
    </recommendedName>
</protein>
<dbReference type="Proteomes" id="UP001215598">
    <property type="component" value="Unassembled WGS sequence"/>
</dbReference>
<organism evidence="3 4">
    <name type="scientific">Mycena metata</name>
    <dbReference type="NCBI Taxonomy" id="1033252"/>
    <lineage>
        <taxon>Eukaryota</taxon>
        <taxon>Fungi</taxon>
        <taxon>Dikarya</taxon>
        <taxon>Basidiomycota</taxon>
        <taxon>Agaricomycotina</taxon>
        <taxon>Agaricomycetes</taxon>
        <taxon>Agaricomycetidae</taxon>
        <taxon>Agaricales</taxon>
        <taxon>Marasmiineae</taxon>
        <taxon>Mycenaceae</taxon>
        <taxon>Mycena</taxon>
    </lineage>
</organism>
<name>A0AAD7HWY9_9AGAR</name>
<keyword evidence="2" id="KW-0812">Transmembrane</keyword>
<keyword evidence="4" id="KW-1185">Reference proteome</keyword>